<name>A0A3L8Q3I6_CHLGU</name>
<sequence length="196" mass="20716">MMRRGRLLPGERCFRARVLHGAAGEEEFMGGSRGCLLEGRWAPQPGSGGSPGYVEHCSKEMPRDKPLCREAAAKQGLKWKGNPHFFFPVEVRRGPERGVSFGASKEGRCSCGSARRVEMGLCRCIGGRFSWPWPGSKGSGGREPCWQRLGMAELEGDFGAAGLPRGCRSRAGASRAEPRGASAGPAGGGRGAGAAP</sequence>
<gene>
    <name evidence="2" type="ORF">DV515_00019851</name>
</gene>
<proteinExistence type="predicted"/>
<dbReference type="EMBL" id="QUSF01013722">
    <property type="protein sequence ID" value="RLV61946.1"/>
    <property type="molecule type" value="Genomic_DNA"/>
</dbReference>
<keyword evidence="3" id="KW-1185">Reference proteome</keyword>
<accession>A0A3L8Q3I6</accession>
<dbReference type="Proteomes" id="UP000276834">
    <property type="component" value="Unassembled WGS sequence"/>
</dbReference>
<dbReference type="AlphaFoldDB" id="A0A3L8Q3I6"/>
<reference evidence="2 3" key="1">
    <citation type="journal article" date="2018" name="Proc. R. Soc. B">
        <title>A non-coding region near Follistatin controls head colour polymorphism in the Gouldian finch.</title>
        <authorList>
            <person name="Toomey M.B."/>
            <person name="Marques C.I."/>
            <person name="Andrade P."/>
            <person name="Araujo P.M."/>
            <person name="Sabatino S."/>
            <person name="Gazda M.A."/>
            <person name="Afonso S."/>
            <person name="Lopes R.J."/>
            <person name="Corbo J.C."/>
            <person name="Carneiro M."/>
        </authorList>
    </citation>
    <scope>NUCLEOTIDE SEQUENCE [LARGE SCALE GENOMIC DNA]</scope>
    <source>
        <strain evidence="2">Red01</strain>
        <tissue evidence="2">Muscle</tissue>
    </source>
</reference>
<feature type="region of interest" description="Disordered" evidence="1">
    <location>
        <begin position="166"/>
        <end position="196"/>
    </location>
</feature>
<evidence type="ECO:0000313" key="2">
    <source>
        <dbReference type="EMBL" id="RLV61946.1"/>
    </source>
</evidence>
<evidence type="ECO:0000256" key="1">
    <source>
        <dbReference type="SAM" id="MobiDB-lite"/>
    </source>
</evidence>
<feature type="compositionally biased region" description="Low complexity" evidence="1">
    <location>
        <begin position="166"/>
        <end position="184"/>
    </location>
</feature>
<feature type="compositionally biased region" description="Gly residues" evidence="1">
    <location>
        <begin position="185"/>
        <end position="196"/>
    </location>
</feature>
<protein>
    <submittedName>
        <fullName evidence="2">Uncharacterized protein</fullName>
    </submittedName>
</protein>
<feature type="non-terminal residue" evidence="2">
    <location>
        <position position="196"/>
    </location>
</feature>
<evidence type="ECO:0000313" key="3">
    <source>
        <dbReference type="Proteomes" id="UP000276834"/>
    </source>
</evidence>
<organism evidence="2 3">
    <name type="scientific">Chloebia gouldiae</name>
    <name type="common">Gouldian finch</name>
    <name type="synonym">Erythrura gouldiae</name>
    <dbReference type="NCBI Taxonomy" id="44316"/>
    <lineage>
        <taxon>Eukaryota</taxon>
        <taxon>Metazoa</taxon>
        <taxon>Chordata</taxon>
        <taxon>Craniata</taxon>
        <taxon>Vertebrata</taxon>
        <taxon>Euteleostomi</taxon>
        <taxon>Archelosauria</taxon>
        <taxon>Archosauria</taxon>
        <taxon>Dinosauria</taxon>
        <taxon>Saurischia</taxon>
        <taxon>Theropoda</taxon>
        <taxon>Coelurosauria</taxon>
        <taxon>Aves</taxon>
        <taxon>Neognathae</taxon>
        <taxon>Neoaves</taxon>
        <taxon>Telluraves</taxon>
        <taxon>Australaves</taxon>
        <taxon>Passeriformes</taxon>
        <taxon>Passeroidea</taxon>
        <taxon>Passeridae</taxon>
        <taxon>Chloebia</taxon>
    </lineage>
</organism>
<comment type="caution">
    <text evidence="2">The sequence shown here is derived from an EMBL/GenBank/DDBJ whole genome shotgun (WGS) entry which is preliminary data.</text>
</comment>